<reference evidence="3 4" key="1">
    <citation type="submission" date="2018-05" db="EMBL/GenBank/DDBJ databases">
        <title>Genomic Encyclopedia of Type Strains, Phase IV (KMG-IV): sequencing the most valuable type-strain genomes for metagenomic binning, comparative biology and taxonomic classification.</title>
        <authorList>
            <person name="Goeker M."/>
        </authorList>
    </citation>
    <scope>NUCLEOTIDE SEQUENCE [LARGE SCALE GENOMIC DNA]</scope>
    <source>
        <strain evidence="3 4">DSM 28556</strain>
    </source>
</reference>
<sequence length="256" mass="29514">MKFKIFTVIITAVFLLMGCMGTNNNREGLGTDNTTYENTRYNNNDRNITRTTRDGNFMDNVDDRNRNSNNRDSNNRQDRYEVSKESADRIVDEIAEIDRAYVLTTRNNAYVAATLDENNTTPKDNLTYNDRQNSSAGMNVRNVNDRNVKNRTVNEGNANDRRQDNHMANRRDTVSDEVDRKRDVESDEVTDDVKNKIADIVQDVDNNIDNVYVSTSPDFVDLSHNYVTDMDNGKPVRGFFDQIGNTIERIFPQNKR</sequence>
<dbReference type="EMBL" id="QJJQ01000006">
    <property type="protein sequence ID" value="PXW86991.1"/>
    <property type="molecule type" value="Genomic_DNA"/>
</dbReference>
<feature type="region of interest" description="Disordered" evidence="1">
    <location>
        <begin position="40"/>
        <end position="86"/>
    </location>
</feature>
<dbReference type="Pfam" id="PF09580">
    <property type="entry name" value="Spore_YhcN_YlaJ"/>
    <property type="match status" value="1"/>
</dbReference>
<feature type="chain" id="PRO_5016047478" evidence="2">
    <location>
        <begin position="26"/>
        <end position="256"/>
    </location>
</feature>
<keyword evidence="3" id="KW-0449">Lipoprotein</keyword>
<comment type="caution">
    <text evidence="3">The sequence shown here is derived from an EMBL/GenBank/DDBJ whole genome shotgun (WGS) entry which is preliminary data.</text>
</comment>
<dbReference type="RefSeq" id="WP_146214274.1">
    <property type="nucleotide sequence ID" value="NZ_JADIJL010000008.1"/>
</dbReference>
<feature type="signal peptide" evidence="2">
    <location>
        <begin position="1"/>
        <end position="25"/>
    </location>
</feature>
<gene>
    <name evidence="3" type="ORF">DFR56_10659</name>
</gene>
<evidence type="ECO:0000313" key="4">
    <source>
        <dbReference type="Proteomes" id="UP000247978"/>
    </source>
</evidence>
<keyword evidence="4" id="KW-1185">Reference proteome</keyword>
<evidence type="ECO:0000256" key="1">
    <source>
        <dbReference type="SAM" id="MobiDB-lite"/>
    </source>
</evidence>
<feature type="region of interest" description="Disordered" evidence="1">
    <location>
        <begin position="118"/>
        <end position="188"/>
    </location>
</feature>
<proteinExistence type="predicted"/>
<dbReference type="AlphaFoldDB" id="A0A2V3W1L2"/>
<organism evidence="3 4">
    <name type="scientific">Pseudogracilibacillus auburnensis</name>
    <dbReference type="NCBI Taxonomy" id="1494959"/>
    <lineage>
        <taxon>Bacteria</taxon>
        <taxon>Bacillati</taxon>
        <taxon>Bacillota</taxon>
        <taxon>Bacilli</taxon>
        <taxon>Bacillales</taxon>
        <taxon>Bacillaceae</taxon>
        <taxon>Pseudogracilibacillus</taxon>
    </lineage>
</organism>
<keyword evidence="2" id="KW-0732">Signal</keyword>
<evidence type="ECO:0000256" key="2">
    <source>
        <dbReference type="SAM" id="SignalP"/>
    </source>
</evidence>
<accession>A0A2V3W1L2</accession>
<dbReference type="Proteomes" id="UP000247978">
    <property type="component" value="Unassembled WGS sequence"/>
</dbReference>
<feature type="compositionally biased region" description="Basic and acidic residues" evidence="1">
    <location>
        <begin position="158"/>
        <end position="184"/>
    </location>
</feature>
<feature type="compositionally biased region" description="Polar residues" evidence="1">
    <location>
        <begin position="118"/>
        <end position="137"/>
    </location>
</feature>
<protein>
    <submittedName>
        <fullName evidence="3">YhcN/YlaJ family sporulation lipoprotein</fullName>
    </submittedName>
</protein>
<dbReference type="PROSITE" id="PS51257">
    <property type="entry name" value="PROKAR_LIPOPROTEIN"/>
    <property type="match status" value="1"/>
</dbReference>
<evidence type="ECO:0000313" key="3">
    <source>
        <dbReference type="EMBL" id="PXW86991.1"/>
    </source>
</evidence>
<name>A0A2V3W1L2_9BACI</name>
<feature type="compositionally biased region" description="Basic and acidic residues" evidence="1">
    <location>
        <begin position="73"/>
        <end position="86"/>
    </location>
</feature>
<dbReference type="InterPro" id="IPR019076">
    <property type="entry name" value="Spore_lipoprot_YhcN/YlaJ-like"/>
</dbReference>